<evidence type="ECO:0000313" key="3">
    <source>
        <dbReference type="Proteomes" id="UP000192801"/>
    </source>
</evidence>
<reference evidence="2 3" key="1">
    <citation type="submission" date="2016-12" db="EMBL/GenBank/DDBJ databases">
        <title>The new phylogeny of genus Mycobacterium.</title>
        <authorList>
            <person name="Tortoli E."/>
            <person name="Trovato A."/>
            <person name="Cirillo D.M."/>
        </authorList>
    </citation>
    <scope>NUCLEOTIDE SEQUENCE [LARGE SCALE GENOMIC DNA]</scope>
    <source>
        <strain evidence="2 3">DSM 45130</strain>
    </source>
</reference>
<accession>A0A1X0DMM3</accession>
<dbReference type="EMBL" id="MVHS01000003">
    <property type="protein sequence ID" value="ORA73646.1"/>
    <property type="molecule type" value="Genomic_DNA"/>
</dbReference>
<organism evidence="2 3">
    <name type="scientific">Mycolicibacterium insubricum</name>
    <dbReference type="NCBI Taxonomy" id="444597"/>
    <lineage>
        <taxon>Bacteria</taxon>
        <taxon>Bacillati</taxon>
        <taxon>Actinomycetota</taxon>
        <taxon>Actinomycetes</taxon>
        <taxon>Mycobacteriales</taxon>
        <taxon>Mycobacteriaceae</taxon>
        <taxon>Mycolicibacterium</taxon>
    </lineage>
</organism>
<proteinExistence type="predicted"/>
<keyword evidence="1" id="KW-1133">Transmembrane helix</keyword>
<feature type="transmembrane region" description="Helical" evidence="1">
    <location>
        <begin position="12"/>
        <end position="32"/>
    </location>
</feature>
<gene>
    <name evidence="2" type="ORF">BST26_02130</name>
</gene>
<feature type="transmembrane region" description="Helical" evidence="1">
    <location>
        <begin position="75"/>
        <end position="93"/>
    </location>
</feature>
<evidence type="ECO:0000313" key="2">
    <source>
        <dbReference type="EMBL" id="ORA73646.1"/>
    </source>
</evidence>
<evidence type="ECO:0000256" key="1">
    <source>
        <dbReference type="SAM" id="Phobius"/>
    </source>
</evidence>
<dbReference type="AlphaFoldDB" id="A0A1X0DMM3"/>
<feature type="transmembrane region" description="Helical" evidence="1">
    <location>
        <begin position="452"/>
        <end position="476"/>
    </location>
</feature>
<feature type="transmembrane region" description="Helical" evidence="1">
    <location>
        <begin position="288"/>
        <end position="309"/>
    </location>
</feature>
<feature type="transmembrane region" description="Helical" evidence="1">
    <location>
        <begin position="385"/>
        <end position="409"/>
    </location>
</feature>
<feature type="transmembrane region" description="Helical" evidence="1">
    <location>
        <begin position="146"/>
        <end position="171"/>
    </location>
</feature>
<comment type="caution">
    <text evidence="2">The sequence shown here is derived from an EMBL/GenBank/DDBJ whole genome shotgun (WGS) entry which is preliminary data.</text>
</comment>
<feature type="transmembrane region" description="Helical" evidence="1">
    <location>
        <begin position="183"/>
        <end position="209"/>
    </location>
</feature>
<dbReference type="Proteomes" id="UP000192801">
    <property type="component" value="Unassembled WGS sequence"/>
</dbReference>
<feature type="transmembrane region" description="Helical" evidence="1">
    <location>
        <begin position="496"/>
        <end position="516"/>
    </location>
</feature>
<protein>
    <submittedName>
        <fullName evidence="2">ABC transporter permease</fullName>
    </submittedName>
</protein>
<keyword evidence="3" id="KW-1185">Reference proteome</keyword>
<feature type="transmembrane region" description="Helical" evidence="1">
    <location>
        <begin position="421"/>
        <end position="445"/>
    </location>
</feature>
<sequence length="522" mass="53849">MLRLYLRRDRIVAPLWILLLSLPLASVYVGSIEKLYPTQSGRAEMAATIMSSPAQRAMYGNVYNDSLGAVGLWKAGIYGTLIAVATILTVIRHTRADEEAGRAELLGSTTVGRYAGLTAALLLTYGATVLTGLIGFVALLGTAVPAAGSLAFCLGLTGSGLVFGSVAAVAAQLSPSARTCRGISFSALGAAFALRAVGDASSATGSSVLSWLSPLGWSLQVRAFAGDRFAVLGLHVITCAALTALAYALIARRDVGAGLFPERPGPATASASLSGPFGLAWRVSRGSVLLWTVGICLYGLMIGSVAHGIGDELGDAGAAHDFVTRVGGTGAIEQAFITVAFTMVAMVASAFVVSLTLRLHQEEDAGRAETVLAGSVSRTHWLASYLVLTMLASALAVLLAGTIAGLVYAAAAGDMGRVPDVVGAAAVQLPGVWLLAAATVLIVAVTPRFAPAAWAVLVGFIALFLLGSLAGFPAWLLDLEPYSHAPRVGIGAFTGWPLLWLLLLDAALIALGFTAFRRRDLR</sequence>
<feature type="transmembrane region" description="Helical" evidence="1">
    <location>
        <begin position="229"/>
        <end position="250"/>
    </location>
</feature>
<feature type="transmembrane region" description="Helical" evidence="1">
    <location>
        <begin position="114"/>
        <end position="140"/>
    </location>
</feature>
<dbReference type="STRING" id="444597.BST26_02130"/>
<keyword evidence="1" id="KW-0472">Membrane</keyword>
<keyword evidence="1" id="KW-0812">Transmembrane</keyword>
<feature type="transmembrane region" description="Helical" evidence="1">
    <location>
        <begin position="335"/>
        <end position="357"/>
    </location>
</feature>
<name>A0A1X0DMM3_9MYCO</name>